<sequence>MSPTIDVEITSETTARAILASAAVDPVDLQATETETLEAVVHRFLHSVAKDQNVGLEVVYRKGENSRHLTVLPNGKVEPRAPSTPIPTGAPTAPPPARAANSSVPPTGPVVVAAESIIYQSQPAVPPQLQTPAPNRRQGGATQSRSRTPQHQGAEEAVTGPLEALVDLVAAPASPVASDPARLGLRGRLNAALGLKLVPKEASLEMRLRDAQTIIAGPLPDRALIGVMQVKGGVGKTPLSIALTDTIATYRGSRRVVCADLGEVGGSFSDRVTVPPAHGSDVLDLLAEITPAATDVRPTMLRQYLTQQPSGADVVIGGAATPLGYDQAQALGMVLSQHRDLIVADTGNSILADSWQWVAGAAHVALIPVPIRTDAAIGAQRTLKALAAVRPDLLSRTVIVITDGPGDIPADEHDIVERFSNLAVPVCRMPYEPRFAGGKRIALPQLRRPTQDALTVLAATAIGLMGHAAG</sequence>
<dbReference type="SUPFAM" id="SSF52540">
    <property type="entry name" value="P-loop containing nucleoside triphosphate hydrolases"/>
    <property type="match status" value="1"/>
</dbReference>
<reference evidence="2 3" key="2">
    <citation type="journal article" date="2022" name="Arch. Microbiol.">
        <title>Rhodococcus pseudokoreensis sp. nov. isolated from the rhizosphere of young M26 apple rootstocks.</title>
        <authorList>
            <person name="Kampfer P."/>
            <person name="Glaeser S.P."/>
            <person name="Blom J."/>
            <person name="Wolf J."/>
            <person name="Benning S."/>
            <person name="Schloter M."/>
            <person name="Neumann-Schaal M."/>
        </authorList>
    </citation>
    <scope>NUCLEOTIDE SEQUENCE [LARGE SCALE GENOMIC DNA]</scope>
    <source>
        <strain evidence="2 3">R79</strain>
    </source>
</reference>
<evidence type="ECO:0000313" key="2">
    <source>
        <dbReference type="EMBL" id="QSE88081.1"/>
    </source>
</evidence>
<evidence type="ECO:0000256" key="1">
    <source>
        <dbReference type="SAM" id="MobiDB-lite"/>
    </source>
</evidence>
<dbReference type="InterPro" id="IPR027417">
    <property type="entry name" value="P-loop_NTPase"/>
</dbReference>
<feature type="region of interest" description="Disordered" evidence="1">
    <location>
        <begin position="124"/>
        <end position="157"/>
    </location>
</feature>
<protein>
    <submittedName>
        <fullName evidence="2">ParA family protein</fullName>
    </submittedName>
</protein>
<dbReference type="PANTHER" id="PTHR43384:SF14">
    <property type="entry name" value="ESX-1 SECRETION-ASSOCIATED PROTEIN ESPI"/>
    <property type="match status" value="1"/>
</dbReference>
<dbReference type="PANTHER" id="PTHR43384">
    <property type="entry name" value="SEPTUM SITE-DETERMINING PROTEIN MIND HOMOLOG, CHLOROPLASTIC-RELATED"/>
    <property type="match status" value="1"/>
</dbReference>
<name>A0A974VZF6_9NOCA</name>
<feature type="compositionally biased region" description="Polar residues" evidence="1">
    <location>
        <begin position="124"/>
        <end position="133"/>
    </location>
</feature>
<proteinExistence type="predicted"/>
<dbReference type="Proteomes" id="UP000662986">
    <property type="component" value="Plasmid unnamed1"/>
</dbReference>
<geneLocation type="plasmid" evidence="2 3">
    <name>unnamed1</name>
</geneLocation>
<feature type="region of interest" description="Disordered" evidence="1">
    <location>
        <begin position="73"/>
        <end position="106"/>
    </location>
</feature>
<dbReference type="RefSeq" id="WP_206004839.1">
    <property type="nucleotide sequence ID" value="NZ_CP070618.1"/>
</dbReference>
<reference evidence="2 3" key="1">
    <citation type="journal article" date="2021" name="Microbiol. Resour. Announc.">
        <title>Complete Genome Sequences of Two Rhodococcus sp. Strains with Large and Linear Chromosomes, Isolated from Apple Rhizosphere.</title>
        <authorList>
            <person name="Benning S."/>
            <person name="Brugnone N."/>
            <person name="Siani R."/>
            <person name="Kublik S."/>
            <person name="Schloter M."/>
            <person name="Rad V."/>
        </authorList>
    </citation>
    <scope>NUCLEOTIDE SEQUENCE [LARGE SCALE GENOMIC DNA]</scope>
    <source>
        <strain evidence="2 3">R79</strain>
    </source>
</reference>
<evidence type="ECO:0000313" key="3">
    <source>
        <dbReference type="Proteomes" id="UP000662986"/>
    </source>
</evidence>
<dbReference type="InterPro" id="IPR050625">
    <property type="entry name" value="ParA/MinD_ATPase"/>
</dbReference>
<organism evidence="2 3">
    <name type="scientific">Rhodococcus pseudokoreensis</name>
    <dbReference type="NCBI Taxonomy" id="2811421"/>
    <lineage>
        <taxon>Bacteria</taxon>
        <taxon>Bacillati</taxon>
        <taxon>Actinomycetota</taxon>
        <taxon>Actinomycetes</taxon>
        <taxon>Mycobacteriales</taxon>
        <taxon>Nocardiaceae</taxon>
        <taxon>Rhodococcus</taxon>
    </lineage>
</organism>
<keyword evidence="3" id="KW-1185">Reference proteome</keyword>
<accession>A0A974VZF6</accession>
<feature type="compositionally biased region" description="Low complexity" evidence="1">
    <location>
        <begin position="81"/>
        <end position="91"/>
    </location>
</feature>
<keyword evidence="2" id="KW-0614">Plasmid</keyword>
<gene>
    <name evidence="2" type="ORF">JWS13_05355</name>
</gene>
<dbReference type="Gene3D" id="3.40.50.300">
    <property type="entry name" value="P-loop containing nucleotide triphosphate hydrolases"/>
    <property type="match status" value="1"/>
</dbReference>
<dbReference type="EMBL" id="CP070618">
    <property type="protein sequence ID" value="QSE88081.1"/>
    <property type="molecule type" value="Genomic_DNA"/>
</dbReference>
<feature type="compositionally biased region" description="Polar residues" evidence="1">
    <location>
        <begin position="140"/>
        <end position="151"/>
    </location>
</feature>